<dbReference type="AlphaFoldDB" id="A0AAP6JD46"/>
<dbReference type="CDD" id="cd17873">
    <property type="entry name" value="FlhF"/>
    <property type="match status" value="1"/>
</dbReference>
<evidence type="ECO:0000256" key="13">
    <source>
        <dbReference type="NCBIfam" id="TIGR03499"/>
    </source>
</evidence>
<dbReference type="GO" id="GO:0005525">
    <property type="term" value="F:GTP binding"/>
    <property type="evidence" value="ECO:0007669"/>
    <property type="project" value="UniProtKB-UniRule"/>
</dbReference>
<dbReference type="GO" id="GO:0006614">
    <property type="term" value="P:SRP-dependent cotranslational protein targeting to membrane"/>
    <property type="evidence" value="ECO:0007669"/>
    <property type="project" value="UniProtKB-UniRule"/>
</dbReference>
<evidence type="ECO:0000256" key="9">
    <source>
        <dbReference type="ARBA" id="ARBA00023134"/>
    </source>
</evidence>
<gene>
    <name evidence="17" type="primary">flhF</name>
    <name evidence="17" type="ORF">VCB98_00375</name>
</gene>
<dbReference type="PANTHER" id="PTHR43134">
    <property type="entry name" value="SIGNAL RECOGNITION PARTICLE RECEPTOR SUBUNIT ALPHA"/>
    <property type="match status" value="1"/>
</dbReference>
<evidence type="ECO:0000313" key="18">
    <source>
        <dbReference type="Proteomes" id="UP001302316"/>
    </source>
</evidence>
<dbReference type="InterPro" id="IPR047040">
    <property type="entry name" value="FlhF__GTPase_dom"/>
</dbReference>
<dbReference type="Pfam" id="PF00448">
    <property type="entry name" value="SRP54"/>
    <property type="match status" value="1"/>
</dbReference>
<dbReference type="GO" id="GO:0015031">
    <property type="term" value="P:protein transport"/>
    <property type="evidence" value="ECO:0007669"/>
    <property type="project" value="UniProtKB-KW"/>
</dbReference>
<evidence type="ECO:0000259" key="15">
    <source>
        <dbReference type="SMART" id="SM00382"/>
    </source>
</evidence>
<dbReference type="Proteomes" id="UP001302316">
    <property type="component" value="Unassembled WGS sequence"/>
</dbReference>
<keyword evidence="8" id="KW-0653">Protein transport</keyword>
<evidence type="ECO:0000259" key="16">
    <source>
        <dbReference type="SMART" id="SM00962"/>
    </source>
</evidence>
<evidence type="ECO:0000256" key="1">
    <source>
        <dbReference type="ARBA" id="ARBA00004413"/>
    </source>
</evidence>
<evidence type="ECO:0000256" key="11">
    <source>
        <dbReference type="ARBA" id="ARBA00023225"/>
    </source>
</evidence>
<dbReference type="SMART" id="SM00382">
    <property type="entry name" value="AAA"/>
    <property type="match status" value="1"/>
</dbReference>
<dbReference type="InterPro" id="IPR020006">
    <property type="entry name" value="FlhF"/>
</dbReference>
<feature type="region of interest" description="Disordered" evidence="14">
    <location>
        <begin position="114"/>
        <end position="157"/>
    </location>
</feature>
<keyword evidence="18" id="KW-1185">Reference proteome</keyword>
<dbReference type="SMART" id="SM00962">
    <property type="entry name" value="SRP54"/>
    <property type="match status" value="1"/>
</dbReference>
<organism evidence="17 18">
    <name type="scientific">Natronospira elongata</name>
    <dbReference type="NCBI Taxonomy" id="3110268"/>
    <lineage>
        <taxon>Bacteria</taxon>
        <taxon>Pseudomonadati</taxon>
        <taxon>Pseudomonadota</taxon>
        <taxon>Gammaproteobacteria</taxon>
        <taxon>Natronospirales</taxon>
        <taxon>Natronospiraceae</taxon>
        <taxon>Natronospira</taxon>
    </lineage>
</organism>
<dbReference type="FunFam" id="3.40.50.300:FF:000695">
    <property type="entry name" value="Flagellar biosynthesis regulator FlhF"/>
    <property type="match status" value="1"/>
</dbReference>
<evidence type="ECO:0000256" key="4">
    <source>
        <dbReference type="ARBA" id="ARBA00022448"/>
    </source>
</evidence>
<comment type="similarity">
    <text evidence="2">Belongs to the GTP-binding SRP family.</text>
</comment>
<keyword evidence="17" id="KW-0966">Cell projection</keyword>
<dbReference type="GO" id="GO:0003924">
    <property type="term" value="F:GTPase activity"/>
    <property type="evidence" value="ECO:0007669"/>
    <property type="project" value="UniProtKB-UniRule"/>
</dbReference>
<evidence type="ECO:0000256" key="10">
    <source>
        <dbReference type="ARBA" id="ARBA00023136"/>
    </source>
</evidence>
<dbReference type="SUPFAM" id="SSF52540">
    <property type="entry name" value="P-loop containing nucleoside triphosphate hydrolases"/>
    <property type="match status" value="1"/>
</dbReference>
<dbReference type="InterPro" id="IPR003593">
    <property type="entry name" value="AAA+_ATPase"/>
</dbReference>
<comment type="subcellular location">
    <subcellularLocation>
        <location evidence="1">Cell membrane</location>
        <topology evidence="1">Peripheral membrane protein</topology>
        <orientation evidence="1">Cytoplasmic side</orientation>
    </subcellularLocation>
</comment>
<evidence type="ECO:0000313" key="17">
    <source>
        <dbReference type="EMBL" id="MEA5444272.1"/>
    </source>
</evidence>
<keyword evidence="9" id="KW-0342">GTP-binding</keyword>
<evidence type="ECO:0000256" key="12">
    <source>
        <dbReference type="ARBA" id="ARBA00025337"/>
    </source>
</evidence>
<evidence type="ECO:0000256" key="2">
    <source>
        <dbReference type="ARBA" id="ARBA00008531"/>
    </source>
</evidence>
<name>A0AAP6JD46_9GAMM</name>
<protein>
    <recommendedName>
        <fullName evidence="3 13">Flagellar biosynthesis protein FlhF</fullName>
    </recommendedName>
</protein>
<evidence type="ECO:0000256" key="8">
    <source>
        <dbReference type="ARBA" id="ARBA00022927"/>
    </source>
</evidence>
<feature type="domain" description="SRP54-type proteins GTP-binding" evidence="16">
    <location>
        <begin position="262"/>
        <end position="455"/>
    </location>
</feature>
<keyword evidence="7" id="KW-1005">Bacterial flagellum biogenesis</keyword>
<feature type="domain" description="AAA+ ATPase" evidence="15">
    <location>
        <begin position="261"/>
        <end position="432"/>
    </location>
</feature>
<dbReference type="GO" id="GO:0005047">
    <property type="term" value="F:signal recognition particle binding"/>
    <property type="evidence" value="ECO:0007669"/>
    <property type="project" value="TreeGrafter"/>
</dbReference>
<keyword evidence="6" id="KW-0547">Nucleotide-binding</keyword>
<feature type="compositionally biased region" description="Basic and acidic residues" evidence="14">
    <location>
        <begin position="66"/>
        <end position="75"/>
    </location>
</feature>
<dbReference type="RefSeq" id="WP_346049302.1">
    <property type="nucleotide sequence ID" value="NZ_JAYGII010000001.1"/>
</dbReference>
<accession>A0AAP6JD46</accession>
<evidence type="ECO:0000256" key="14">
    <source>
        <dbReference type="SAM" id="MobiDB-lite"/>
    </source>
</evidence>
<dbReference type="EMBL" id="JAYGII010000001">
    <property type="protein sequence ID" value="MEA5444272.1"/>
    <property type="molecule type" value="Genomic_DNA"/>
</dbReference>
<sequence length="482" mass="52871">MKIKRFVAPDMRSAIRQVREDQGPDAVILSNRSINGGVEIIAAVDYDEALVSQALGRSSAGSRSGKPAERRKPDIETRARLAAAAYDDGAPPVSEEEDEREWLGGFDEALEAAIGSSPEQSAEPQARPRPRTAERPPAETPSYQVDSKLEGFEEDRLPSPESARIVWSQEPNLMEVRRELSSVRNMLESQFSSLAWDRLARERPLKASILRELSSMGIEPDLARDILRDMPVTEDPQQAWRLPLGMLARRIPVGEDRILEKGGRIALVGPTGVGKTTTIAKLAARFALRHGKRHVALITTDHYRVGGQEQLHSYGRILGVPVYSISSAEELRETLLELENKRLVLVDSAGMSQRDSRIPVQLDMLRQVEGLRLSVNLVLSAGSPAPTLEETVRAYSSVGLDGLMLTKLDEATGLGGALSVAVRHNLPIGYITDGQRVPEDIQPARSHRLVSRAVQLQRHWPGQVDETELAARFGGVAADSIA</sequence>
<keyword evidence="10" id="KW-0472">Membrane</keyword>
<keyword evidence="11" id="KW-1006">Bacterial flagellum protein export</keyword>
<feature type="region of interest" description="Disordered" evidence="14">
    <location>
        <begin position="56"/>
        <end position="75"/>
    </location>
</feature>
<dbReference type="NCBIfam" id="TIGR03499">
    <property type="entry name" value="FlhF"/>
    <property type="match status" value="1"/>
</dbReference>
<dbReference type="InterPro" id="IPR000897">
    <property type="entry name" value="SRP54_GTPase_dom"/>
</dbReference>
<dbReference type="GO" id="GO:0005886">
    <property type="term" value="C:plasma membrane"/>
    <property type="evidence" value="ECO:0007669"/>
    <property type="project" value="UniProtKB-SubCell"/>
</dbReference>
<evidence type="ECO:0000256" key="3">
    <source>
        <dbReference type="ARBA" id="ARBA00014919"/>
    </source>
</evidence>
<keyword evidence="5" id="KW-1003">Cell membrane</keyword>
<keyword evidence="17" id="KW-0969">Cilium</keyword>
<feature type="compositionally biased region" description="Basic and acidic residues" evidence="14">
    <location>
        <begin position="147"/>
        <end position="157"/>
    </location>
</feature>
<comment type="function">
    <text evidence="12">Necessary for flagellar biosynthesis. May be involved in translocation of the flagellum.</text>
</comment>
<dbReference type="GO" id="GO:0044781">
    <property type="term" value="P:bacterial-type flagellum organization"/>
    <property type="evidence" value="ECO:0007669"/>
    <property type="project" value="UniProtKB-UniRule"/>
</dbReference>
<evidence type="ECO:0000256" key="6">
    <source>
        <dbReference type="ARBA" id="ARBA00022741"/>
    </source>
</evidence>
<dbReference type="InterPro" id="IPR027417">
    <property type="entry name" value="P-loop_NTPase"/>
</dbReference>
<feature type="compositionally biased region" description="Low complexity" evidence="14">
    <location>
        <begin position="56"/>
        <end position="65"/>
    </location>
</feature>
<proteinExistence type="inferred from homology"/>
<comment type="caution">
    <text evidence="17">The sequence shown here is derived from an EMBL/GenBank/DDBJ whole genome shotgun (WGS) entry which is preliminary data.</text>
</comment>
<evidence type="ECO:0000256" key="5">
    <source>
        <dbReference type="ARBA" id="ARBA00022475"/>
    </source>
</evidence>
<dbReference type="PANTHER" id="PTHR43134:SF3">
    <property type="entry name" value="FLAGELLAR BIOSYNTHESIS PROTEIN FLHF"/>
    <property type="match status" value="1"/>
</dbReference>
<reference evidence="17 18" key="1">
    <citation type="submission" date="2023-12" db="EMBL/GenBank/DDBJ databases">
        <title>Whole-genome sequencing of halo(alkali)philic microorganisms from hypersaline lakes.</title>
        <authorList>
            <person name="Sorokin D.Y."/>
            <person name="Merkel A.Y."/>
            <person name="Messina E."/>
            <person name="Yakimov M."/>
        </authorList>
    </citation>
    <scope>NUCLEOTIDE SEQUENCE [LARGE SCALE GENOMIC DNA]</scope>
    <source>
        <strain evidence="17 18">AB-CW1</strain>
    </source>
</reference>
<keyword evidence="17" id="KW-0282">Flagellum</keyword>
<evidence type="ECO:0000256" key="7">
    <source>
        <dbReference type="ARBA" id="ARBA00022795"/>
    </source>
</evidence>
<keyword evidence="4" id="KW-0813">Transport</keyword>
<dbReference type="Gene3D" id="3.40.50.300">
    <property type="entry name" value="P-loop containing nucleotide triphosphate hydrolases"/>
    <property type="match status" value="1"/>
</dbReference>